<dbReference type="EC" id="1.6.2.4" evidence="20"/>
<gene>
    <name evidence="20" type="primary">cprA</name>
    <name evidence="23" type="ORF">A1O3_04737</name>
</gene>
<dbReference type="GO" id="GO:0005741">
    <property type="term" value="C:mitochondrial outer membrane"/>
    <property type="evidence" value="ECO:0007669"/>
    <property type="project" value="UniProtKB-SubCell"/>
</dbReference>
<dbReference type="GO" id="GO:0006696">
    <property type="term" value="P:ergosterol biosynthetic process"/>
    <property type="evidence" value="ECO:0007669"/>
    <property type="project" value="UniProtKB-UniRule"/>
</dbReference>
<evidence type="ECO:0000256" key="8">
    <source>
        <dbReference type="ARBA" id="ARBA00022827"/>
    </source>
</evidence>
<dbReference type="PROSITE" id="PS51384">
    <property type="entry name" value="FAD_FR"/>
    <property type="match status" value="1"/>
</dbReference>
<dbReference type="InterPro" id="IPR001709">
    <property type="entry name" value="Flavoprot_Pyr_Nucl_cyt_Rdtase"/>
</dbReference>
<keyword evidence="18 20" id="KW-0753">Steroid metabolism</keyword>
<comment type="similarity">
    <text evidence="20">In the C-terminal section; belongs to the flavoprotein pyridine nucleotide cytochrome reductase family.</text>
</comment>
<evidence type="ECO:0000256" key="2">
    <source>
        <dbReference type="ARBA" id="ARBA00022516"/>
    </source>
</evidence>
<feature type="binding site" evidence="20">
    <location>
        <begin position="513"/>
        <end position="515"/>
    </location>
    <ligand>
        <name>FAD</name>
        <dbReference type="ChEBI" id="CHEBI:57692"/>
    </ligand>
</feature>
<dbReference type="InterPro" id="IPR017938">
    <property type="entry name" value="Riboflavin_synthase-like_b-brl"/>
</dbReference>
<dbReference type="FunFam" id="2.40.30.10:FF:000100">
    <property type="entry name" value="NADPH--cytochrome P450 reductase"/>
    <property type="match status" value="1"/>
</dbReference>
<evidence type="ECO:0000256" key="20">
    <source>
        <dbReference type="HAMAP-Rule" id="MF_03212"/>
    </source>
</evidence>
<dbReference type="PROSITE" id="PS50902">
    <property type="entry name" value="FLAVODOXIN_LIKE"/>
    <property type="match status" value="1"/>
</dbReference>
<evidence type="ECO:0000256" key="3">
    <source>
        <dbReference type="ARBA" id="ARBA00022630"/>
    </source>
</evidence>
<comment type="subcellular location">
    <subcellularLocation>
        <location evidence="20">Endoplasmic reticulum membrane</location>
        <topology evidence="20">Single-pass membrane protein</topology>
        <orientation evidence="20">Cytoplasmic side</orientation>
    </subcellularLocation>
    <subcellularLocation>
        <location evidence="20">Mitochondrion outer membrane</location>
        <topology evidence="20">Single-pass membrane protein</topology>
        <orientation evidence="20">Cytoplasmic side</orientation>
    </subcellularLocation>
    <subcellularLocation>
        <location evidence="20">Cell membrane</location>
        <topology evidence="20">Single-pass membrane protein</topology>
        <orientation evidence="20">Cytoplasmic side</orientation>
    </subcellularLocation>
</comment>
<dbReference type="PANTHER" id="PTHR19384">
    <property type="entry name" value="NITRIC OXIDE SYNTHASE-RELATED"/>
    <property type="match status" value="1"/>
</dbReference>
<keyword evidence="17 20" id="KW-1207">Sterol metabolism</keyword>
<feature type="binding site" evidence="20">
    <location>
        <position position="702"/>
    </location>
    <ligand>
        <name>NADP(+)</name>
        <dbReference type="ChEBI" id="CHEBI:58349"/>
    </ligand>
</feature>
<dbReference type="Gene3D" id="1.20.990.10">
    <property type="entry name" value="NADPH-cytochrome p450 Reductase, Chain A, domain 3"/>
    <property type="match status" value="1"/>
</dbReference>
<dbReference type="PIRSF" id="PIRSF000208">
    <property type="entry name" value="P450R"/>
    <property type="match status" value="1"/>
</dbReference>
<evidence type="ECO:0000259" key="22">
    <source>
        <dbReference type="PROSITE" id="PS51384"/>
    </source>
</evidence>
<dbReference type="GO" id="GO:0003958">
    <property type="term" value="F:NADPH-hemoprotein reductase activity"/>
    <property type="evidence" value="ECO:0007669"/>
    <property type="project" value="UniProtKB-UniRule"/>
</dbReference>
<evidence type="ECO:0000256" key="19">
    <source>
        <dbReference type="ARBA" id="ARBA00049342"/>
    </source>
</evidence>
<evidence type="ECO:0000256" key="17">
    <source>
        <dbReference type="ARBA" id="ARBA00023166"/>
    </source>
</evidence>
<dbReference type="GO" id="GO:0005829">
    <property type="term" value="C:cytosol"/>
    <property type="evidence" value="ECO:0007669"/>
    <property type="project" value="TreeGrafter"/>
</dbReference>
<evidence type="ECO:0000256" key="1">
    <source>
        <dbReference type="ARBA" id="ARBA00022475"/>
    </source>
</evidence>
<dbReference type="HOGENOM" id="CLU_001570_17_3_1"/>
<reference evidence="23 24" key="1">
    <citation type="submission" date="2013-03" db="EMBL/GenBank/DDBJ databases">
        <title>The Genome Sequence of Capronia epimyces CBS 606.96.</title>
        <authorList>
            <consortium name="The Broad Institute Genomics Platform"/>
            <person name="Cuomo C."/>
            <person name="de Hoog S."/>
            <person name="Gorbushina A."/>
            <person name="Walker B."/>
            <person name="Young S.K."/>
            <person name="Zeng Q."/>
            <person name="Gargeya S."/>
            <person name="Fitzgerald M."/>
            <person name="Haas B."/>
            <person name="Abouelleil A."/>
            <person name="Allen A.W."/>
            <person name="Alvarado L."/>
            <person name="Arachchi H.M."/>
            <person name="Berlin A.M."/>
            <person name="Chapman S.B."/>
            <person name="Gainer-Dewar J."/>
            <person name="Goldberg J."/>
            <person name="Griggs A."/>
            <person name="Gujja S."/>
            <person name="Hansen M."/>
            <person name="Howarth C."/>
            <person name="Imamovic A."/>
            <person name="Ireland A."/>
            <person name="Larimer J."/>
            <person name="McCowan C."/>
            <person name="Murphy C."/>
            <person name="Pearson M."/>
            <person name="Poon T.W."/>
            <person name="Priest M."/>
            <person name="Roberts A."/>
            <person name="Saif S."/>
            <person name="Shea T."/>
            <person name="Sisk P."/>
            <person name="Sykes S."/>
            <person name="Wortman J."/>
            <person name="Nusbaum C."/>
            <person name="Birren B."/>
        </authorList>
    </citation>
    <scope>NUCLEOTIDE SEQUENCE [LARGE SCALE GENOMIC DNA]</scope>
    <source>
        <strain evidence="23 24">CBS 606.96</strain>
    </source>
</reference>
<evidence type="ECO:0000256" key="16">
    <source>
        <dbReference type="ARBA" id="ARBA00023136"/>
    </source>
</evidence>
<dbReference type="Proteomes" id="UP000019478">
    <property type="component" value="Unassembled WGS sequence"/>
</dbReference>
<evidence type="ECO:0000256" key="12">
    <source>
        <dbReference type="ARBA" id="ARBA00023002"/>
    </source>
</evidence>
<dbReference type="InterPro" id="IPR001094">
    <property type="entry name" value="Flavdoxin-like"/>
</dbReference>
<dbReference type="CDD" id="cd06204">
    <property type="entry name" value="CYPOR"/>
    <property type="match status" value="1"/>
</dbReference>
<comment type="cofactor">
    <cofactor evidence="20">
        <name>FAD</name>
        <dbReference type="ChEBI" id="CHEBI:57692"/>
    </cofactor>
    <text evidence="20">Binds 1 FAD per monomer.</text>
</comment>
<keyword evidence="5 20" id="KW-0812">Transmembrane</keyword>
<dbReference type="HAMAP" id="MF_03212">
    <property type="entry name" value="NCPR"/>
    <property type="match status" value="1"/>
</dbReference>
<evidence type="ECO:0000256" key="18">
    <source>
        <dbReference type="ARBA" id="ARBA00023221"/>
    </source>
</evidence>
<keyword evidence="16 20" id="KW-0472">Membrane</keyword>
<feature type="domain" description="Flavodoxin-like" evidence="21">
    <location>
        <begin position="112"/>
        <end position="265"/>
    </location>
</feature>
<comment type="caution">
    <text evidence="20">Lacks conserved residue(s) required for the propagation of feature annotation.</text>
</comment>
<evidence type="ECO:0000256" key="9">
    <source>
        <dbReference type="ARBA" id="ARBA00022857"/>
    </source>
</evidence>
<dbReference type="RefSeq" id="XP_007733055.1">
    <property type="nucleotide sequence ID" value="XM_007734865.1"/>
</dbReference>
<keyword evidence="7 20" id="KW-0256">Endoplasmic reticulum</keyword>
<comment type="caution">
    <text evidence="23">The sequence shown here is derived from an EMBL/GenBank/DDBJ whole genome shotgun (WGS) entry which is preliminary data.</text>
</comment>
<feature type="binding site" evidence="20">
    <location>
        <begin position="533"/>
        <end position="536"/>
    </location>
    <ligand>
        <name>FAD</name>
        <dbReference type="ChEBI" id="CHEBI:57692"/>
    </ligand>
</feature>
<dbReference type="InterPro" id="IPR008254">
    <property type="entry name" value="Flavodoxin/NO_synth"/>
</dbReference>
<dbReference type="InterPro" id="IPR017927">
    <property type="entry name" value="FAD-bd_FR_type"/>
</dbReference>
<dbReference type="SUPFAM" id="SSF63380">
    <property type="entry name" value="Riboflavin synthase domain-like"/>
    <property type="match status" value="1"/>
</dbReference>
<keyword evidence="24" id="KW-1185">Reference proteome</keyword>
<dbReference type="GO" id="GO:0050660">
    <property type="term" value="F:flavin adenine dinucleotide binding"/>
    <property type="evidence" value="ECO:0007669"/>
    <property type="project" value="UniProtKB-UniRule"/>
</dbReference>
<dbReference type="SUPFAM" id="SSF52218">
    <property type="entry name" value="Flavoproteins"/>
    <property type="match status" value="1"/>
</dbReference>
<feature type="binding site" evidence="20">
    <location>
        <begin position="212"/>
        <end position="221"/>
    </location>
    <ligand>
        <name>FMN</name>
        <dbReference type="ChEBI" id="CHEBI:58210"/>
    </ligand>
</feature>
<keyword evidence="3 20" id="KW-0285">Flavoprotein</keyword>
<dbReference type="SUPFAM" id="SSF52343">
    <property type="entry name" value="Ferredoxin reductase-like, C-terminal NADP-linked domain"/>
    <property type="match status" value="1"/>
</dbReference>
<dbReference type="AlphaFoldDB" id="W9Y351"/>
<feature type="binding site" evidence="20">
    <location>
        <position position="740"/>
    </location>
    <ligand>
        <name>FAD</name>
        <dbReference type="ChEBI" id="CHEBI:57692"/>
    </ligand>
</feature>
<feature type="binding site" evidence="20">
    <location>
        <position position="247"/>
    </location>
    <ligand>
        <name>FMN</name>
        <dbReference type="ChEBI" id="CHEBI:58210"/>
    </ligand>
</feature>
<comment type="similarity">
    <text evidence="20">Belongs to the NADPH--cytochrome P450 reductase family.</text>
</comment>
<feature type="binding site" evidence="20">
    <location>
        <begin position="495"/>
        <end position="498"/>
    </location>
    <ligand>
        <name>FAD</name>
        <dbReference type="ChEBI" id="CHEBI:57692"/>
    </ligand>
</feature>
<keyword evidence="4 20" id="KW-0288">FMN</keyword>
<dbReference type="InterPro" id="IPR003097">
    <property type="entry name" value="CysJ-like_FAD-binding"/>
</dbReference>
<dbReference type="Pfam" id="PF00258">
    <property type="entry name" value="Flavodoxin_1"/>
    <property type="match status" value="1"/>
</dbReference>
<feature type="binding site" evidence="20">
    <location>
        <position position="598"/>
    </location>
    <ligand>
        <name>NADP(+)</name>
        <dbReference type="ChEBI" id="CHEBI:58349"/>
    </ligand>
</feature>
<feature type="domain" description="FAD-binding FR-type" evidence="22">
    <location>
        <begin position="321"/>
        <end position="571"/>
    </location>
</feature>
<dbReference type="Gene3D" id="3.40.50.80">
    <property type="entry name" value="Nucleotide-binding domain of ferredoxin-NADP reductase (FNR) module"/>
    <property type="match status" value="1"/>
</dbReference>
<evidence type="ECO:0000313" key="23">
    <source>
        <dbReference type="EMBL" id="EXJ84070.1"/>
    </source>
</evidence>
<dbReference type="InterPro" id="IPR023208">
    <property type="entry name" value="P450R"/>
</dbReference>
<dbReference type="PRINTS" id="PR00371">
    <property type="entry name" value="FPNCR"/>
</dbReference>
<comment type="similarity">
    <text evidence="20">In the N-terminal section; belongs to the flavodoxin family.</text>
</comment>
<feature type="binding site" evidence="20">
    <location>
        <begin position="169"/>
        <end position="172"/>
    </location>
    <ligand>
        <name>FMN</name>
        <dbReference type="ChEBI" id="CHEBI:58210"/>
    </ligand>
</feature>
<keyword evidence="9 20" id="KW-0521">NADP</keyword>
<keyword evidence="12 20" id="KW-0560">Oxidoreductase</keyword>
<sequence length="741" mass="82524">MADLDLGPRLGGLDEFTKSHQGADGVGGLSQIIRILDRGRFRTSFIDDLYTPTILVPLILLVVGLLSLAATGQLRLAKKTEEVEDLKRVDGFKSSGSNRNIVEHMKTTGTKLVVFFGSQTGNAQGLASKLAKEGQSRFGLKTLVADVEDYDYENLVDFPSDSVAVFVLATYGEGEPTDNAVDFYEFLTDPNTAFSSDRERPLKTLKYSMFGLGNSTYEHYNAVVRKVDQSLETHGARRLCATGEGDDGGDKTTEEDFLSWKESLWQSVASVMGLEEREAVYEPSFDVQEEGSTQAEASHVFLGEQNSLHLRGEQRGPFGAHNPFLAPVTKSLEVFTVKDRNCLHMEFDISDSTLAYQTGDHLAVWPMNADVEVERFLRVFDLWDRRHTVFSIKAAQQGRDPFPTPTTYEAAARYYLEICGPVSRQVIDILAQFSPSPEVKAAMTKLGRDKDHFHQEVTGQCLNLAQLLETLSPSQPFSKVPFSALVEGLRRLQPRYYSISSSSLLQKGTISITAVVESRQVAGAPDTRPLLKGVTTNYLLALKKQQEGEAQPHPHGKTYALEGPRNKYTSRVPVYVRPSNFKLPADSSLPVIMIGPGTGVAPFRAFVQERAEQARLGQDVGKTILFFGCRRKSEDFLYEKEWEEYKALLGDKFQLFTAFSREGSEKVYVQHRLAENADLVAELLQHKAYFYVCGDAAHMARDVSDTLVRIIAEKRAIPPAKAEEVVKSMRNSGQYLEDVWS</sequence>
<evidence type="ECO:0000256" key="13">
    <source>
        <dbReference type="ARBA" id="ARBA00023011"/>
    </source>
</evidence>
<keyword evidence="2 20" id="KW-0444">Lipid biosynthesis</keyword>
<evidence type="ECO:0000256" key="5">
    <source>
        <dbReference type="ARBA" id="ARBA00022692"/>
    </source>
</evidence>
<protein>
    <recommendedName>
        <fullName evidence="20">NADPH--cytochrome P450 reductase</fullName>
        <shortName evidence="20">CPR</shortName>
        <shortName evidence="20">P450R</shortName>
        <ecNumber evidence="20">1.6.2.4</ecNumber>
    </recommendedName>
</protein>
<name>W9Y351_9EURO</name>
<evidence type="ECO:0000256" key="4">
    <source>
        <dbReference type="ARBA" id="ARBA00022643"/>
    </source>
</evidence>
<evidence type="ECO:0000256" key="11">
    <source>
        <dbReference type="ARBA" id="ARBA00022989"/>
    </source>
</evidence>
<evidence type="ECO:0000259" key="21">
    <source>
        <dbReference type="PROSITE" id="PS50902"/>
    </source>
</evidence>
<proteinExistence type="inferred from homology"/>
<evidence type="ECO:0000256" key="14">
    <source>
        <dbReference type="ARBA" id="ARBA00023098"/>
    </source>
</evidence>
<feature type="transmembrane region" description="Helical" evidence="20">
    <location>
        <begin position="49"/>
        <end position="70"/>
    </location>
</feature>
<dbReference type="FunFam" id="3.40.50.360:FF:000024">
    <property type="entry name" value="NADPH--cytochrome P450 reductase"/>
    <property type="match status" value="1"/>
</dbReference>
<dbReference type="InterPro" id="IPR039261">
    <property type="entry name" value="FNR_nucleotide-bd"/>
</dbReference>
<dbReference type="PRINTS" id="PR00369">
    <property type="entry name" value="FLAVODOXIN"/>
</dbReference>
<evidence type="ECO:0000313" key="24">
    <source>
        <dbReference type="Proteomes" id="UP000019478"/>
    </source>
</evidence>
<evidence type="ECO:0000256" key="15">
    <source>
        <dbReference type="ARBA" id="ARBA00023128"/>
    </source>
</evidence>
<dbReference type="GO" id="GO:0010181">
    <property type="term" value="F:FMN binding"/>
    <property type="evidence" value="ECO:0007669"/>
    <property type="project" value="UniProtKB-UniRule"/>
</dbReference>
<feature type="binding site" evidence="20">
    <location>
        <begin position="660"/>
        <end position="661"/>
    </location>
    <ligand>
        <name>NADP(+)</name>
        <dbReference type="ChEBI" id="CHEBI:58349"/>
    </ligand>
</feature>
<dbReference type="Pfam" id="PF00667">
    <property type="entry name" value="FAD_binding_1"/>
    <property type="match status" value="1"/>
</dbReference>
<dbReference type="InterPro" id="IPR023173">
    <property type="entry name" value="NADPH_Cyt_P450_Rdtase_alpha"/>
</dbReference>
<comment type="function">
    <text evidence="20">This enzyme is required for electron transfer from NADP to cytochrome P450 in microsomes. It can also provide electron transfer to heme oxygenase and cytochrome B5. Involved in ergosterol biosynthesis.</text>
</comment>
<feature type="binding site" evidence="20">
    <location>
        <begin position="666"/>
        <end position="670"/>
    </location>
    <ligand>
        <name>NADP(+)</name>
        <dbReference type="ChEBI" id="CHEBI:58349"/>
    </ligand>
</feature>
<dbReference type="Gene3D" id="2.40.30.10">
    <property type="entry name" value="Translation factors"/>
    <property type="match status" value="1"/>
</dbReference>
<dbReference type="GeneID" id="19168855"/>
<dbReference type="InterPro" id="IPR029039">
    <property type="entry name" value="Flavoprotein-like_sf"/>
</dbReference>
<keyword evidence="11 20" id="KW-1133">Transmembrane helix</keyword>
<dbReference type="STRING" id="1182542.W9Y351"/>
<dbReference type="eggNOG" id="KOG1158">
    <property type="taxonomic scope" value="Eukaryota"/>
</dbReference>
<dbReference type="PANTHER" id="PTHR19384:SF17">
    <property type="entry name" value="NADPH--CYTOCHROME P450 REDUCTASE"/>
    <property type="match status" value="1"/>
</dbReference>
<dbReference type="GO" id="GO:0005886">
    <property type="term" value="C:plasma membrane"/>
    <property type="evidence" value="ECO:0007669"/>
    <property type="project" value="UniProtKB-SubCell"/>
</dbReference>
<keyword evidence="15 20" id="KW-0496">Mitochondrion</keyword>
<dbReference type="GO" id="GO:0050661">
    <property type="term" value="F:NADP binding"/>
    <property type="evidence" value="ECO:0007669"/>
    <property type="project" value="UniProtKB-UniRule"/>
</dbReference>
<dbReference type="Pfam" id="PF00175">
    <property type="entry name" value="NAD_binding_1"/>
    <property type="match status" value="1"/>
</dbReference>
<accession>W9Y351</accession>
<dbReference type="EMBL" id="AMGY01000004">
    <property type="protein sequence ID" value="EXJ84070.1"/>
    <property type="molecule type" value="Genomic_DNA"/>
</dbReference>
<dbReference type="FunFam" id="3.40.50.80:FF:000018">
    <property type="entry name" value="NADPH--cytochrome P450 reductase"/>
    <property type="match status" value="1"/>
</dbReference>
<keyword evidence="14 20" id="KW-0443">Lipid metabolism</keyword>
<keyword evidence="10 20" id="KW-0752">Steroid biosynthesis</keyword>
<evidence type="ECO:0000256" key="7">
    <source>
        <dbReference type="ARBA" id="ARBA00022824"/>
    </source>
</evidence>
<dbReference type="OrthoDB" id="1856718at2759"/>
<dbReference type="GO" id="GO:0005789">
    <property type="term" value="C:endoplasmic reticulum membrane"/>
    <property type="evidence" value="ECO:0007669"/>
    <property type="project" value="UniProtKB-SubCell"/>
</dbReference>
<organism evidence="23 24">
    <name type="scientific">Capronia epimyces CBS 606.96</name>
    <dbReference type="NCBI Taxonomy" id="1182542"/>
    <lineage>
        <taxon>Eukaryota</taxon>
        <taxon>Fungi</taxon>
        <taxon>Dikarya</taxon>
        <taxon>Ascomycota</taxon>
        <taxon>Pezizomycotina</taxon>
        <taxon>Eurotiomycetes</taxon>
        <taxon>Chaetothyriomycetidae</taxon>
        <taxon>Chaetothyriales</taxon>
        <taxon>Herpotrichiellaceae</taxon>
        <taxon>Capronia</taxon>
    </lineage>
</organism>
<feature type="binding site" evidence="20">
    <location>
        <position position="340"/>
    </location>
    <ligand>
        <name>NADP(+)</name>
        <dbReference type="ChEBI" id="CHEBI:58349"/>
    </ligand>
</feature>
<comment type="catalytic activity">
    <reaction evidence="19 20">
        <text>2 oxidized [cytochrome P450] + NADPH = 2 reduced [cytochrome P450] + NADP(+) + H(+)</text>
        <dbReference type="Rhea" id="RHEA:24040"/>
        <dbReference type="Rhea" id="RHEA-COMP:14627"/>
        <dbReference type="Rhea" id="RHEA-COMP:14628"/>
        <dbReference type="ChEBI" id="CHEBI:15378"/>
        <dbReference type="ChEBI" id="CHEBI:55376"/>
        <dbReference type="ChEBI" id="CHEBI:57783"/>
        <dbReference type="ChEBI" id="CHEBI:58349"/>
        <dbReference type="ChEBI" id="CHEBI:60344"/>
        <dbReference type="EC" id="1.6.2.4"/>
    </reaction>
</comment>
<evidence type="ECO:0000256" key="10">
    <source>
        <dbReference type="ARBA" id="ARBA00022955"/>
    </source>
</evidence>
<keyword evidence="6 20" id="KW-1000">Mitochondrion outer membrane</keyword>
<dbReference type="FunFam" id="1.20.990.10:FF:000009">
    <property type="entry name" value="NADPH--cytochrome P450 reductase"/>
    <property type="match status" value="1"/>
</dbReference>
<dbReference type="Gene3D" id="3.40.50.360">
    <property type="match status" value="1"/>
</dbReference>
<comment type="cofactor">
    <cofactor evidence="20">
        <name>FMN</name>
        <dbReference type="ChEBI" id="CHEBI:58210"/>
    </cofactor>
    <text evidence="20">Binds 1 FMN per monomer.</text>
</comment>
<dbReference type="InterPro" id="IPR001433">
    <property type="entry name" value="OxRdtase_FAD/NAD-bd"/>
</dbReference>
<keyword evidence="13 20" id="KW-0756">Sterol biosynthesis</keyword>
<keyword evidence="8 20" id="KW-0274">FAD</keyword>
<evidence type="ECO:0000256" key="6">
    <source>
        <dbReference type="ARBA" id="ARBA00022787"/>
    </source>
</evidence>
<keyword evidence="1 20" id="KW-1003">Cell membrane</keyword>